<dbReference type="GO" id="GO:0050661">
    <property type="term" value="F:NADP binding"/>
    <property type="evidence" value="ECO:0007669"/>
    <property type="project" value="InterPro"/>
</dbReference>
<dbReference type="InterPro" id="IPR036453">
    <property type="entry name" value="GluRdtase_dimer_dom_sf"/>
</dbReference>
<evidence type="ECO:0000313" key="4">
    <source>
        <dbReference type="Proteomes" id="UP000011625"/>
    </source>
</evidence>
<dbReference type="STRING" id="1227456.C450_19004"/>
<comment type="caution">
    <text evidence="3">The sequence shown here is derived from an EMBL/GenBank/DDBJ whole genome shotgun (WGS) entry which is preliminary data.</text>
</comment>
<evidence type="ECO:0000313" key="3">
    <source>
        <dbReference type="EMBL" id="EMA48656.1"/>
    </source>
</evidence>
<reference evidence="3 4" key="1">
    <citation type="journal article" date="2014" name="PLoS Genet.">
        <title>Phylogenetically driven sequencing of extremely halophilic archaea reveals strategies for static and dynamic osmo-response.</title>
        <authorList>
            <person name="Becker E.A."/>
            <person name="Seitzer P.M."/>
            <person name="Tritt A."/>
            <person name="Larsen D."/>
            <person name="Krusor M."/>
            <person name="Yao A.I."/>
            <person name="Wu D."/>
            <person name="Madern D."/>
            <person name="Eisen J.A."/>
            <person name="Darling A.E."/>
            <person name="Facciotti M.T."/>
        </authorList>
    </citation>
    <scope>NUCLEOTIDE SEQUENCE [LARGE SCALE GENOMIC DNA]</scope>
    <source>
        <strain evidence="3 4">DSM 8989</strain>
    </source>
</reference>
<dbReference type="InterPro" id="IPR015896">
    <property type="entry name" value="4pyrrol_synth_GluRdtase_dimer"/>
</dbReference>
<dbReference type="GO" id="GO:0008883">
    <property type="term" value="F:glutamyl-tRNA reductase activity"/>
    <property type="evidence" value="ECO:0007669"/>
    <property type="project" value="UniProtKB-EC"/>
</dbReference>
<name>M0MSS0_9EURY</name>
<proteinExistence type="predicted"/>
<feature type="domain" description="Tetrapyrrole biosynthesis glutamyl-tRNA reductase dimerisation" evidence="2">
    <location>
        <begin position="9"/>
        <end position="85"/>
    </location>
</feature>
<dbReference type="GO" id="GO:0033014">
    <property type="term" value="P:tetrapyrrole biosynthetic process"/>
    <property type="evidence" value="ECO:0007669"/>
    <property type="project" value="InterPro"/>
</dbReference>
<dbReference type="EC" id="1.2.1.70" evidence="3"/>
<evidence type="ECO:0000259" key="2">
    <source>
        <dbReference type="Pfam" id="PF00745"/>
    </source>
</evidence>
<dbReference type="AlphaFoldDB" id="M0MSS0"/>
<protein>
    <submittedName>
        <fullName evidence="3">Glutamyl-tRNA reductase</fullName>
        <ecNumber evidence="3">1.2.1.70</ecNumber>
    </submittedName>
</protein>
<keyword evidence="4" id="KW-1185">Reference proteome</keyword>
<evidence type="ECO:0000256" key="1">
    <source>
        <dbReference type="SAM" id="MobiDB-lite"/>
    </source>
</evidence>
<dbReference type="Proteomes" id="UP000011625">
    <property type="component" value="Unassembled WGS sequence"/>
</dbReference>
<keyword evidence="3" id="KW-0560">Oxidoreductase</keyword>
<dbReference type="EMBL" id="AOME01000087">
    <property type="protein sequence ID" value="EMA48656.1"/>
    <property type="molecule type" value="Genomic_DNA"/>
</dbReference>
<gene>
    <name evidence="3" type="primary">hemA</name>
    <name evidence="3" type="ORF">C450_19004</name>
</gene>
<feature type="region of interest" description="Disordered" evidence="1">
    <location>
        <begin position="64"/>
        <end position="93"/>
    </location>
</feature>
<sequence>MDPGPSRERAIEHIHAHAERIKQRELETAFTKLGNQGDLTEMQREIIADMADTLITELVAPPTQSLRNARSEDRSDVQTALELFDPDSLSNGE</sequence>
<organism evidence="3 4">
    <name type="scientific">Halococcus salifodinae DSM 8989</name>
    <dbReference type="NCBI Taxonomy" id="1227456"/>
    <lineage>
        <taxon>Archaea</taxon>
        <taxon>Methanobacteriati</taxon>
        <taxon>Methanobacteriota</taxon>
        <taxon>Stenosarchaea group</taxon>
        <taxon>Halobacteria</taxon>
        <taxon>Halobacteriales</taxon>
        <taxon>Halococcaceae</taxon>
        <taxon>Halococcus</taxon>
    </lineage>
</organism>
<dbReference type="Pfam" id="PF00745">
    <property type="entry name" value="GlutR_dimer"/>
    <property type="match status" value="1"/>
</dbReference>
<dbReference type="SUPFAM" id="SSF69075">
    <property type="entry name" value="Glutamyl tRNA-reductase dimerization domain"/>
    <property type="match status" value="1"/>
</dbReference>
<accession>M0MSS0</accession>